<gene>
    <name evidence="2" type="ORF">LY71_11316</name>
</gene>
<sequence length="264" mass="24859">MGRSGRRGRTTTARPTTARAATAWAALAAGALLTAGCAGAPDAAAPVGPAATTSASGAASADDLRDRLLPAADFGADATVVGVTLEQAGTGLSGLLGDRHGGAGGDAAAPTVEPAPCGSALEALSAAGGGDGAGDAPVLAGQAALGPQARTLQVLSESPALAGVQLPVDQLLAACATVTVTAADGQSATIGLAELDAPELGDASAALRVTVDRAGQDTLTALVGVVVDGSRGLLLAQTGAPGAGAPDEEAFTALLGDAVETAAG</sequence>
<dbReference type="AlphaFoldDB" id="A0A2T0TPB7"/>
<keyword evidence="1" id="KW-0732">Signal</keyword>
<feature type="signal peptide" evidence="1">
    <location>
        <begin position="1"/>
        <end position="40"/>
    </location>
</feature>
<evidence type="ECO:0000256" key="1">
    <source>
        <dbReference type="SAM" id="SignalP"/>
    </source>
</evidence>
<protein>
    <recommendedName>
        <fullName evidence="4">PknH-like protein</fullName>
    </recommendedName>
</protein>
<name>A0A2T0TPB7_9ACTN</name>
<comment type="caution">
    <text evidence="2">The sequence shown here is derived from an EMBL/GenBank/DDBJ whole genome shotgun (WGS) entry which is preliminary data.</text>
</comment>
<keyword evidence="3" id="KW-1185">Reference proteome</keyword>
<accession>A0A2T0TPB7</accession>
<dbReference type="OrthoDB" id="5196542at2"/>
<dbReference type="Proteomes" id="UP000239210">
    <property type="component" value="Unassembled WGS sequence"/>
</dbReference>
<dbReference type="EMBL" id="PVTG01000013">
    <property type="protein sequence ID" value="PRY47515.1"/>
    <property type="molecule type" value="Genomic_DNA"/>
</dbReference>
<feature type="chain" id="PRO_5039494106" description="PknH-like protein" evidence="1">
    <location>
        <begin position="41"/>
        <end position="264"/>
    </location>
</feature>
<dbReference type="RefSeq" id="WP_106279527.1">
    <property type="nucleotide sequence ID" value="NZ_PVTG01000013.1"/>
</dbReference>
<evidence type="ECO:0000313" key="2">
    <source>
        <dbReference type="EMBL" id="PRY47515.1"/>
    </source>
</evidence>
<evidence type="ECO:0000313" key="3">
    <source>
        <dbReference type="Proteomes" id="UP000239210"/>
    </source>
</evidence>
<proteinExistence type="predicted"/>
<evidence type="ECO:0008006" key="4">
    <source>
        <dbReference type="Google" id="ProtNLM"/>
    </source>
</evidence>
<organism evidence="2 3">
    <name type="scientific">Geodermatophilus tzadiensis</name>
    <dbReference type="NCBI Taxonomy" id="1137988"/>
    <lineage>
        <taxon>Bacteria</taxon>
        <taxon>Bacillati</taxon>
        <taxon>Actinomycetota</taxon>
        <taxon>Actinomycetes</taxon>
        <taxon>Geodermatophilales</taxon>
        <taxon>Geodermatophilaceae</taxon>
        <taxon>Geodermatophilus</taxon>
    </lineage>
</organism>
<reference evidence="2 3" key="1">
    <citation type="submission" date="2018-03" db="EMBL/GenBank/DDBJ databases">
        <title>Genomic Encyclopedia of Archaeal and Bacterial Type Strains, Phase II (KMG-II): from individual species to whole genera.</title>
        <authorList>
            <person name="Goeker M."/>
        </authorList>
    </citation>
    <scope>NUCLEOTIDE SEQUENCE [LARGE SCALE GENOMIC DNA]</scope>
    <source>
        <strain evidence="2 3">DSM 45416</strain>
    </source>
</reference>